<dbReference type="SUPFAM" id="SSF53474">
    <property type="entry name" value="alpha/beta-Hydrolases"/>
    <property type="match status" value="1"/>
</dbReference>
<proteinExistence type="predicted"/>
<dbReference type="InterPro" id="IPR029058">
    <property type="entry name" value="AB_hydrolase_fold"/>
</dbReference>
<dbReference type="STRING" id="441103.TRN7648_02030"/>
<gene>
    <name evidence="1" type="ORF">TRN7648_02030</name>
</gene>
<dbReference type="EMBL" id="CYSE01000003">
    <property type="protein sequence ID" value="CUH78546.1"/>
    <property type="molecule type" value="Genomic_DNA"/>
</dbReference>
<dbReference type="OrthoDB" id="7840740at2"/>
<sequence>MFNHIIRMTEALEHIPTEPPLEIKLWRGTSDKLVVVFSGVGETAAEPPDIEFFRSATEDKQNNALFVSDHDRTWLNGDGMAEQIVDAIDQAQADTGARELHLMGNSMGGTMALLLKDKVPAKTVLSLTPQYSVDPEIIPEETRWMRFRNHIKTFRYREIFLRKTPGQEVFIVHGGTEDELRHAERFDAVDGVKHFILPDYNHKLSQRLKRKGQLDALISAALNGQPVRFRRLIERHGGMFIRRFRDKAAA</sequence>
<dbReference type="Proteomes" id="UP000054935">
    <property type="component" value="Unassembled WGS sequence"/>
</dbReference>
<evidence type="ECO:0008006" key="3">
    <source>
        <dbReference type="Google" id="ProtNLM"/>
    </source>
</evidence>
<keyword evidence="2" id="KW-1185">Reference proteome</keyword>
<dbReference type="AlphaFoldDB" id="A0A0P1GSW5"/>
<accession>A0A0P1GSW5</accession>
<reference evidence="1 2" key="1">
    <citation type="submission" date="2015-09" db="EMBL/GenBank/DDBJ databases">
        <authorList>
            <consortium name="Swine Surveillance"/>
        </authorList>
    </citation>
    <scope>NUCLEOTIDE SEQUENCE [LARGE SCALE GENOMIC DNA]</scope>
    <source>
        <strain evidence="1 2">CECT 7648</strain>
    </source>
</reference>
<dbReference type="Gene3D" id="3.40.50.1820">
    <property type="entry name" value="alpha/beta hydrolase"/>
    <property type="match status" value="1"/>
</dbReference>
<name>A0A0P1GSW5_9RHOB</name>
<evidence type="ECO:0000313" key="1">
    <source>
        <dbReference type="EMBL" id="CUH78546.1"/>
    </source>
</evidence>
<protein>
    <recommendedName>
        <fullName evidence="3">Acetoin dehydrogenase E2 subunit dihydrolipoyllysine-residue acetyltransferase</fullName>
    </recommendedName>
</protein>
<dbReference type="RefSeq" id="WP_058247528.1">
    <property type="nucleotide sequence ID" value="NZ_CYSE01000003.1"/>
</dbReference>
<evidence type="ECO:0000313" key="2">
    <source>
        <dbReference type="Proteomes" id="UP000054935"/>
    </source>
</evidence>
<organism evidence="1 2">
    <name type="scientific">Tropicibacter naphthalenivorans</name>
    <dbReference type="NCBI Taxonomy" id="441103"/>
    <lineage>
        <taxon>Bacteria</taxon>
        <taxon>Pseudomonadati</taxon>
        <taxon>Pseudomonadota</taxon>
        <taxon>Alphaproteobacteria</taxon>
        <taxon>Rhodobacterales</taxon>
        <taxon>Roseobacteraceae</taxon>
        <taxon>Tropicibacter</taxon>
    </lineage>
</organism>